<sequence length="170" mass="19326">MHKTGLLQHVSAFDGFRSQHLGAKCFRSLSLVLASLGKLEEALESVKQSIEECLSSCEEAVEILRKVSETETYFLPKLKQALIQLEGYLRDQGKFERAEAVAEELMDVQRKIETAPPEPEFLFYDFRQDKLDYEAEKEEVGSDGEDETAYETATEESGEEYEDATEEIGR</sequence>
<accession>A0AAD7CFR3</accession>
<feature type="region of interest" description="Disordered" evidence="1">
    <location>
        <begin position="134"/>
        <end position="170"/>
    </location>
</feature>
<reference evidence="2" key="1">
    <citation type="submission" date="2023-03" db="EMBL/GenBank/DDBJ databases">
        <title>Massive genome expansion in bonnet fungi (Mycena s.s.) driven by repeated elements and novel gene families across ecological guilds.</title>
        <authorList>
            <consortium name="Lawrence Berkeley National Laboratory"/>
            <person name="Harder C.B."/>
            <person name="Miyauchi S."/>
            <person name="Viragh M."/>
            <person name="Kuo A."/>
            <person name="Thoen E."/>
            <person name="Andreopoulos B."/>
            <person name="Lu D."/>
            <person name="Skrede I."/>
            <person name="Drula E."/>
            <person name="Henrissat B."/>
            <person name="Morin E."/>
            <person name="Kohler A."/>
            <person name="Barry K."/>
            <person name="LaButti K."/>
            <person name="Morin E."/>
            <person name="Salamov A."/>
            <person name="Lipzen A."/>
            <person name="Mereny Z."/>
            <person name="Hegedus B."/>
            <person name="Baldrian P."/>
            <person name="Stursova M."/>
            <person name="Weitz H."/>
            <person name="Taylor A."/>
            <person name="Grigoriev I.V."/>
            <person name="Nagy L.G."/>
            <person name="Martin F."/>
            <person name="Kauserud H."/>
        </authorList>
    </citation>
    <scope>NUCLEOTIDE SEQUENCE</scope>
    <source>
        <strain evidence="2">9284</strain>
    </source>
</reference>
<dbReference type="Gene3D" id="1.25.40.10">
    <property type="entry name" value="Tetratricopeptide repeat domain"/>
    <property type="match status" value="1"/>
</dbReference>
<protein>
    <submittedName>
        <fullName evidence="2">Uncharacterized protein</fullName>
    </submittedName>
</protein>
<organism evidence="2 3">
    <name type="scientific">Roridomyces roridus</name>
    <dbReference type="NCBI Taxonomy" id="1738132"/>
    <lineage>
        <taxon>Eukaryota</taxon>
        <taxon>Fungi</taxon>
        <taxon>Dikarya</taxon>
        <taxon>Basidiomycota</taxon>
        <taxon>Agaricomycotina</taxon>
        <taxon>Agaricomycetes</taxon>
        <taxon>Agaricomycetidae</taxon>
        <taxon>Agaricales</taxon>
        <taxon>Marasmiineae</taxon>
        <taxon>Mycenaceae</taxon>
        <taxon>Roridomyces</taxon>
    </lineage>
</organism>
<evidence type="ECO:0000256" key="1">
    <source>
        <dbReference type="SAM" id="MobiDB-lite"/>
    </source>
</evidence>
<dbReference type="SUPFAM" id="SSF48452">
    <property type="entry name" value="TPR-like"/>
    <property type="match status" value="1"/>
</dbReference>
<dbReference type="AlphaFoldDB" id="A0AAD7CFR3"/>
<feature type="compositionally biased region" description="Acidic residues" evidence="1">
    <location>
        <begin position="141"/>
        <end position="170"/>
    </location>
</feature>
<keyword evidence="3" id="KW-1185">Reference proteome</keyword>
<evidence type="ECO:0000313" key="2">
    <source>
        <dbReference type="EMBL" id="KAJ7646618.1"/>
    </source>
</evidence>
<name>A0AAD7CFR3_9AGAR</name>
<dbReference type="EMBL" id="JARKIF010000002">
    <property type="protein sequence ID" value="KAJ7646618.1"/>
    <property type="molecule type" value="Genomic_DNA"/>
</dbReference>
<proteinExistence type="predicted"/>
<dbReference type="Proteomes" id="UP001221142">
    <property type="component" value="Unassembled WGS sequence"/>
</dbReference>
<comment type="caution">
    <text evidence="2">The sequence shown here is derived from an EMBL/GenBank/DDBJ whole genome shotgun (WGS) entry which is preliminary data.</text>
</comment>
<dbReference type="InterPro" id="IPR011990">
    <property type="entry name" value="TPR-like_helical_dom_sf"/>
</dbReference>
<gene>
    <name evidence="2" type="ORF">FB45DRAFT_860092</name>
</gene>
<evidence type="ECO:0000313" key="3">
    <source>
        <dbReference type="Proteomes" id="UP001221142"/>
    </source>
</evidence>